<dbReference type="CDD" id="cd06153">
    <property type="entry name" value="YjgF_YER057c_UK114_like_5"/>
    <property type="match status" value="1"/>
</dbReference>
<feature type="domain" description="Chorismatase FkbO/Hyg5-like N-terminal" evidence="1">
    <location>
        <begin position="52"/>
        <end position="174"/>
    </location>
</feature>
<evidence type="ECO:0000313" key="2">
    <source>
        <dbReference type="EMBL" id="RPJ65405.1"/>
    </source>
</evidence>
<proteinExistence type="predicted"/>
<organism evidence="2 3">
    <name type="scientific">Alteromonas sediminis</name>
    <dbReference type="NCBI Taxonomy" id="2259342"/>
    <lineage>
        <taxon>Bacteria</taxon>
        <taxon>Pseudomonadati</taxon>
        <taxon>Pseudomonadota</taxon>
        <taxon>Gammaproteobacteria</taxon>
        <taxon>Alteromonadales</taxon>
        <taxon>Alteromonadaceae</taxon>
        <taxon>Alteromonas/Salinimonas group</taxon>
        <taxon>Alteromonas</taxon>
    </lineage>
</organism>
<dbReference type="InterPro" id="IPR035959">
    <property type="entry name" value="RutC-like_sf"/>
</dbReference>
<name>A0A3N5Y9Q1_9ALTE</name>
<dbReference type="SUPFAM" id="SSF55298">
    <property type="entry name" value="YjgF-like"/>
    <property type="match status" value="1"/>
</dbReference>
<dbReference type="OrthoDB" id="1114505at2"/>
<reference evidence="2 3" key="1">
    <citation type="submission" date="2018-11" db="EMBL/GenBank/DDBJ databases">
        <authorList>
            <person name="Ye M.-Q."/>
            <person name="Du Z.-J."/>
        </authorList>
    </citation>
    <scope>NUCLEOTIDE SEQUENCE [LARGE SCALE GENOMIC DNA]</scope>
    <source>
        <strain evidence="2 3">U0105</strain>
    </source>
</reference>
<dbReference type="EMBL" id="RPOK01000005">
    <property type="protein sequence ID" value="RPJ65405.1"/>
    <property type="molecule type" value="Genomic_DNA"/>
</dbReference>
<dbReference type="Pfam" id="PF21168">
    <property type="entry name" value="FkbO_Hyg5-like_N"/>
    <property type="match status" value="1"/>
</dbReference>
<accession>A0A3N5Y9Q1</accession>
<protein>
    <recommendedName>
        <fullName evidence="1">Chorismatase FkbO/Hyg5-like N-terminal domain-containing protein</fullName>
    </recommendedName>
</protein>
<gene>
    <name evidence="2" type="ORF">DRW07_16005</name>
</gene>
<dbReference type="RefSeq" id="WP_124028952.1">
    <property type="nucleotide sequence ID" value="NZ_JBHRSN010000014.1"/>
</dbReference>
<dbReference type="AlphaFoldDB" id="A0A3N5Y9Q1"/>
<keyword evidence="3" id="KW-1185">Reference proteome</keyword>
<evidence type="ECO:0000259" key="1">
    <source>
        <dbReference type="Pfam" id="PF21168"/>
    </source>
</evidence>
<dbReference type="Proteomes" id="UP000275281">
    <property type="component" value="Unassembled WGS sequence"/>
</dbReference>
<evidence type="ECO:0000313" key="3">
    <source>
        <dbReference type="Proteomes" id="UP000275281"/>
    </source>
</evidence>
<comment type="caution">
    <text evidence="2">The sequence shown here is derived from an EMBL/GenBank/DDBJ whole genome shotgun (WGS) entry which is preliminary data.</text>
</comment>
<dbReference type="Gene3D" id="3.30.1330.40">
    <property type="entry name" value="RutC-like"/>
    <property type="match status" value="1"/>
</dbReference>
<sequence>MLTQHFSHKTPDSLLLQKNNLAVLPLTRDCMPSEEGTILSGIEGIEENSISEVWTVDKAVSRGTSEQCQWSKTSDLICVARWLTEAECTNIEESVFKAYVSLFSVLKTHGFPHPFRCWNYLPNINTGDGDEETYKRFCTGRLQAFEYLGVKPEQYPSASALGHHTKGAVIYVFASASSPEHQRNNKQVDAFKYPRQYGISSPSFTRATALELIDNRFLFISGTASIIGHETVAEGSLEKQLDVTIDNIEHLLETANPYQCSLRTLKVYLRHAEDWAFTKRWLEARYPRADIVITLADICRRDLLVEIECFCK</sequence>
<dbReference type="InterPro" id="IPR049368">
    <property type="entry name" value="FkbO_Hyg5-like_N"/>
</dbReference>